<feature type="transmembrane region" description="Helical" evidence="14">
    <location>
        <begin position="29"/>
        <end position="54"/>
    </location>
</feature>
<evidence type="ECO:0000256" key="7">
    <source>
        <dbReference type="ARBA" id="ARBA00023040"/>
    </source>
</evidence>
<evidence type="ECO:0000256" key="5">
    <source>
        <dbReference type="ARBA" id="ARBA00022725"/>
    </source>
</evidence>
<dbReference type="Ensembl" id="ENSATET00000007978.2">
    <property type="protein sequence ID" value="ENSATEP00000007851.2"/>
    <property type="gene ID" value="ENSATEG00000028904.1"/>
</dbReference>
<dbReference type="GO" id="GO:0004930">
    <property type="term" value="F:G protein-coupled receptor activity"/>
    <property type="evidence" value="ECO:0007669"/>
    <property type="project" value="UniProtKB-KW"/>
</dbReference>
<comment type="subcellular location">
    <subcellularLocation>
        <location evidence="1 14">Cell membrane</location>
        <topology evidence="1 14">Multi-pass membrane protein</topology>
    </subcellularLocation>
</comment>
<accession>A0A3Q1IW11</accession>
<evidence type="ECO:0000256" key="11">
    <source>
        <dbReference type="ARBA" id="ARBA00023180"/>
    </source>
</evidence>
<keyword evidence="5 14" id="KW-0552">Olfaction</keyword>
<keyword evidence="6 14" id="KW-1133">Transmembrane helix</keyword>
<dbReference type="InterPro" id="IPR017452">
    <property type="entry name" value="GPCR_Rhodpsn_7TM"/>
</dbReference>
<keyword evidence="10 13" id="KW-0675">Receptor</keyword>
<dbReference type="GeneTree" id="ENSGT00940000161369"/>
<name>A0A3Q1IW11_ANATE</name>
<dbReference type="FunFam" id="1.20.1070.10:FF:000024">
    <property type="entry name" value="Olfactory receptor"/>
    <property type="match status" value="1"/>
</dbReference>
<keyword evidence="7 13" id="KW-0297">G-protein coupled receptor</keyword>
<keyword evidence="12 13" id="KW-0807">Transducer</keyword>
<dbReference type="GO" id="GO:0004984">
    <property type="term" value="F:olfactory receptor activity"/>
    <property type="evidence" value="ECO:0007669"/>
    <property type="project" value="InterPro"/>
</dbReference>
<dbReference type="InterPro" id="IPR000276">
    <property type="entry name" value="GPCR_Rhodpsn"/>
</dbReference>
<dbReference type="Proteomes" id="UP000265040">
    <property type="component" value="Chromosome 14"/>
</dbReference>
<dbReference type="SUPFAM" id="SSF81321">
    <property type="entry name" value="Family A G protein-coupled receptor-like"/>
    <property type="match status" value="1"/>
</dbReference>
<evidence type="ECO:0000256" key="3">
    <source>
        <dbReference type="ARBA" id="ARBA00022606"/>
    </source>
</evidence>
<evidence type="ECO:0000256" key="10">
    <source>
        <dbReference type="ARBA" id="ARBA00023170"/>
    </source>
</evidence>
<feature type="transmembrane region" description="Helical" evidence="14">
    <location>
        <begin position="203"/>
        <end position="228"/>
    </location>
</feature>
<feature type="transmembrane region" description="Helical" evidence="14">
    <location>
        <begin position="240"/>
        <end position="256"/>
    </location>
</feature>
<dbReference type="GO" id="GO:0005886">
    <property type="term" value="C:plasma membrane"/>
    <property type="evidence" value="ECO:0007669"/>
    <property type="project" value="UniProtKB-SubCell"/>
</dbReference>
<evidence type="ECO:0000256" key="4">
    <source>
        <dbReference type="ARBA" id="ARBA00022692"/>
    </source>
</evidence>
<feature type="domain" description="G-protein coupled receptors family 1 profile" evidence="15">
    <location>
        <begin position="44"/>
        <end position="296"/>
    </location>
</feature>
<feature type="transmembrane region" description="Helical" evidence="14">
    <location>
        <begin position="276"/>
        <end position="298"/>
    </location>
</feature>
<dbReference type="PANTHER" id="PTHR24242">
    <property type="entry name" value="G-PROTEIN COUPLED RECEPTOR"/>
    <property type="match status" value="1"/>
</dbReference>
<dbReference type="PANTHER" id="PTHR24242:SF227">
    <property type="entry name" value="OLFACTORY RECEPTOR"/>
    <property type="match status" value="1"/>
</dbReference>
<evidence type="ECO:0000256" key="8">
    <source>
        <dbReference type="ARBA" id="ARBA00023136"/>
    </source>
</evidence>
<evidence type="ECO:0000256" key="13">
    <source>
        <dbReference type="RuleBase" id="RU000688"/>
    </source>
</evidence>
<keyword evidence="9" id="KW-1015">Disulfide bond</keyword>
<evidence type="ECO:0000256" key="2">
    <source>
        <dbReference type="ARBA" id="ARBA00022475"/>
    </source>
</evidence>
<evidence type="ECO:0000256" key="6">
    <source>
        <dbReference type="ARBA" id="ARBA00022989"/>
    </source>
</evidence>
<evidence type="ECO:0000256" key="14">
    <source>
        <dbReference type="RuleBase" id="RU363047"/>
    </source>
</evidence>
<keyword evidence="4 13" id="KW-0812">Transmembrane</keyword>
<comment type="similarity">
    <text evidence="13">Belongs to the G-protein coupled receptor 1 family.</text>
</comment>
<protein>
    <recommendedName>
        <fullName evidence="14">Olfactory receptor</fullName>
    </recommendedName>
</protein>
<reference evidence="16" key="2">
    <citation type="submission" date="2025-08" db="UniProtKB">
        <authorList>
            <consortium name="Ensembl"/>
        </authorList>
    </citation>
    <scope>IDENTIFICATION</scope>
</reference>
<keyword evidence="17" id="KW-1185">Reference proteome</keyword>
<evidence type="ECO:0000259" key="15">
    <source>
        <dbReference type="PROSITE" id="PS50262"/>
    </source>
</evidence>
<keyword evidence="11" id="KW-0325">Glycoprotein</keyword>
<dbReference type="InterPro" id="IPR000725">
    <property type="entry name" value="Olfact_rcpt"/>
</dbReference>
<evidence type="ECO:0000256" key="1">
    <source>
        <dbReference type="ARBA" id="ARBA00004651"/>
    </source>
</evidence>
<reference evidence="16" key="1">
    <citation type="submission" date="2021-04" db="EMBL/GenBank/DDBJ databases">
        <authorList>
            <consortium name="Wellcome Sanger Institute Data Sharing"/>
        </authorList>
    </citation>
    <scope>NUCLEOTIDE SEQUENCE [LARGE SCALE GENOMIC DNA]</scope>
</reference>
<dbReference type="PRINTS" id="PR00237">
    <property type="entry name" value="GPCRRHODOPSN"/>
</dbReference>
<dbReference type="Pfam" id="PF13853">
    <property type="entry name" value="7tm_4"/>
    <property type="match status" value="1"/>
</dbReference>
<feature type="transmembrane region" description="Helical" evidence="14">
    <location>
        <begin position="66"/>
        <end position="86"/>
    </location>
</feature>
<evidence type="ECO:0000256" key="9">
    <source>
        <dbReference type="ARBA" id="ARBA00023157"/>
    </source>
</evidence>
<dbReference type="Gene3D" id="1.20.1070.10">
    <property type="entry name" value="Rhodopsin 7-helix transmembrane proteins"/>
    <property type="match status" value="1"/>
</dbReference>
<organism evidence="16 17">
    <name type="scientific">Anabas testudineus</name>
    <name type="common">Climbing perch</name>
    <name type="synonym">Anthias testudineus</name>
    <dbReference type="NCBI Taxonomy" id="64144"/>
    <lineage>
        <taxon>Eukaryota</taxon>
        <taxon>Metazoa</taxon>
        <taxon>Chordata</taxon>
        <taxon>Craniata</taxon>
        <taxon>Vertebrata</taxon>
        <taxon>Euteleostomi</taxon>
        <taxon>Actinopterygii</taxon>
        <taxon>Neopterygii</taxon>
        <taxon>Teleostei</taxon>
        <taxon>Neoteleostei</taxon>
        <taxon>Acanthomorphata</taxon>
        <taxon>Anabantaria</taxon>
        <taxon>Anabantiformes</taxon>
        <taxon>Anabantoidei</taxon>
        <taxon>Anabantidae</taxon>
        <taxon>Anabas</taxon>
    </lineage>
</organism>
<evidence type="ECO:0000313" key="17">
    <source>
        <dbReference type="Proteomes" id="UP000265040"/>
    </source>
</evidence>
<dbReference type="PROSITE" id="PS00237">
    <property type="entry name" value="G_PROTEIN_RECEP_F1_1"/>
    <property type="match status" value="1"/>
</dbReference>
<evidence type="ECO:0000256" key="12">
    <source>
        <dbReference type="ARBA" id="ARBA00023224"/>
    </source>
</evidence>
<keyword evidence="8 14" id="KW-0472">Membrane</keyword>
<keyword evidence="2 14" id="KW-1003">Cell membrane</keyword>
<feature type="transmembrane region" description="Helical" evidence="14">
    <location>
        <begin position="135"/>
        <end position="158"/>
    </location>
</feature>
<feature type="transmembrane region" description="Helical" evidence="14">
    <location>
        <begin position="106"/>
        <end position="123"/>
    </location>
</feature>
<evidence type="ECO:0000313" key="16">
    <source>
        <dbReference type="Ensembl" id="ENSATEP00000007851.2"/>
    </source>
</evidence>
<proteinExistence type="inferred from homology"/>
<dbReference type="FunCoup" id="A0A3Q1IW11">
    <property type="interactions" value="232"/>
</dbReference>
<reference evidence="16" key="3">
    <citation type="submission" date="2025-09" db="UniProtKB">
        <authorList>
            <consortium name="Ensembl"/>
        </authorList>
    </citation>
    <scope>IDENTIFICATION</scope>
</reference>
<dbReference type="InParanoid" id="A0A3Q1IW11"/>
<keyword evidence="3 14" id="KW-0716">Sensory transduction</keyword>
<dbReference type="PROSITE" id="PS50262">
    <property type="entry name" value="G_PROTEIN_RECEP_F1_2"/>
    <property type="match status" value="1"/>
</dbReference>
<dbReference type="OrthoDB" id="9975554at2759"/>
<sequence>MFQVDVNHTRVLEFVIVGFPSLQPEYFHLVGWFFFFLYVTTVMGNLLLIVVFALEHSLQKPMYITMVSLALSDIGFTTVALPKIIARYWWNDGSLGFYTCLFQAHMIHYFGSLNSLILLSMAFDRYLAICFPLRYLMLMTNQTMAVLTLFCWVVAHIFPGISTISVTMMSFCGPNKIIQVFCERLSLSALLCGGPGQYFSDAFAVAMFILYVPFAFILLSYICIIISISRMANGQGRMKTFSTCVTQGCILSIYYIPRFFVYSTPLIPSLNMTTDIRIATSLFYSLFPPLINPFIYCLRTNEIKMIFRRWDVSLEFSDINVLIINFYHNLVRCWGIL</sequence>
<dbReference type="AlphaFoldDB" id="A0A3Q1IW11"/>
<dbReference type="PRINTS" id="PR00245">
    <property type="entry name" value="OLFACTORYR"/>
</dbReference>
<dbReference type="InterPro" id="IPR050939">
    <property type="entry name" value="Olfactory_GPCR1"/>
</dbReference>